<proteinExistence type="predicted"/>
<sequence>MVGNISGSLETSTTDLVNPANLIEDQQNLKDTLIAYRTTVEAASRIHVAFREHSLKLRTKAVSYSIE</sequence>
<organism evidence="1">
    <name type="scientific">Glycine soja</name>
    <name type="common">Wild soybean</name>
    <dbReference type="NCBI Taxonomy" id="3848"/>
    <lineage>
        <taxon>Eukaryota</taxon>
        <taxon>Viridiplantae</taxon>
        <taxon>Streptophyta</taxon>
        <taxon>Embryophyta</taxon>
        <taxon>Tracheophyta</taxon>
        <taxon>Spermatophyta</taxon>
        <taxon>Magnoliopsida</taxon>
        <taxon>eudicotyledons</taxon>
        <taxon>Gunneridae</taxon>
        <taxon>Pentapetalae</taxon>
        <taxon>rosids</taxon>
        <taxon>fabids</taxon>
        <taxon>Fabales</taxon>
        <taxon>Fabaceae</taxon>
        <taxon>Papilionoideae</taxon>
        <taxon>50 kb inversion clade</taxon>
        <taxon>NPAAA clade</taxon>
        <taxon>indigoferoid/millettioid clade</taxon>
        <taxon>Phaseoleae</taxon>
        <taxon>Glycine</taxon>
        <taxon>Glycine subgen. Soja</taxon>
    </lineage>
</organism>
<dbReference type="EMBL" id="KN653592">
    <property type="protein sequence ID" value="KHN27015.1"/>
    <property type="molecule type" value="Genomic_DNA"/>
</dbReference>
<dbReference type="Proteomes" id="UP000053555">
    <property type="component" value="Unassembled WGS sequence"/>
</dbReference>
<dbReference type="Proteomes" id="UP000289340">
    <property type="component" value="Chromosome 18"/>
</dbReference>
<evidence type="ECO:0000313" key="3">
    <source>
        <dbReference type="Proteomes" id="UP000289340"/>
    </source>
</evidence>
<reference evidence="1" key="1">
    <citation type="submission" date="2014-07" db="EMBL/GenBank/DDBJ databases">
        <title>Identification of a novel salt tolerance gene in wild soybean by whole-genome sequencing.</title>
        <authorList>
            <person name="Lam H.-M."/>
            <person name="Qi X."/>
            <person name="Li M.-W."/>
            <person name="Liu X."/>
            <person name="Xie M."/>
            <person name="Ni M."/>
            <person name="Xu X."/>
        </authorList>
    </citation>
    <scope>NUCLEOTIDE SEQUENCE [LARGE SCALE GENOMIC DNA]</scope>
    <source>
        <tissue evidence="1">Root</tissue>
    </source>
</reference>
<protein>
    <submittedName>
        <fullName evidence="1">Calmodulin-binding transcription activator 5</fullName>
    </submittedName>
</protein>
<accession>A0A0B2QZQ9</accession>
<keyword evidence="3" id="KW-1185">Reference proteome</keyword>
<reference evidence="2 3" key="2">
    <citation type="submission" date="2018-09" db="EMBL/GenBank/DDBJ databases">
        <title>A high-quality reference genome of wild soybean provides a powerful tool to mine soybean genomes.</title>
        <authorList>
            <person name="Xie M."/>
            <person name="Chung C.Y.L."/>
            <person name="Li M.-W."/>
            <person name="Wong F.-L."/>
            <person name="Chan T.-F."/>
            <person name="Lam H.-M."/>
        </authorList>
    </citation>
    <scope>NUCLEOTIDE SEQUENCE [LARGE SCALE GENOMIC DNA]</scope>
    <source>
        <strain evidence="3">cv. W05</strain>
        <tissue evidence="2">Hypocotyl of etiolated seedlings</tissue>
    </source>
</reference>
<gene>
    <name evidence="2" type="ORF">D0Y65_048405</name>
    <name evidence="1" type="ORF">glysoja_035429</name>
</gene>
<evidence type="ECO:0000313" key="2">
    <source>
        <dbReference type="EMBL" id="RZB51967.1"/>
    </source>
</evidence>
<dbReference type="AlphaFoldDB" id="A0A0B2QZQ9"/>
<name>A0A0B2QZQ9_GLYSO</name>
<dbReference type="EMBL" id="QZWG01000018">
    <property type="protein sequence ID" value="RZB51967.1"/>
    <property type="molecule type" value="Genomic_DNA"/>
</dbReference>
<evidence type="ECO:0000313" key="1">
    <source>
        <dbReference type="EMBL" id="KHN27015.1"/>
    </source>
</evidence>